<dbReference type="PRINTS" id="PR00344">
    <property type="entry name" value="BCTRLSENSOR"/>
</dbReference>
<gene>
    <name evidence="11" type="ORF">A0U93_02060</name>
</gene>
<dbReference type="AlphaFoldDB" id="A0A1U9KMB4"/>
<evidence type="ECO:0000313" key="12">
    <source>
        <dbReference type="Proteomes" id="UP000188604"/>
    </source>
</evidence>
<dbReference type="InterPro" id="IPR003660">
    <property type="entry name" value="HAMP_dom"/>
</dbReference>
<dbReference type="SMART" id="SM00388">
    <property type="entry name" value="HisKA"/>
    <property type="match status" value="1"/>
</dbReference>
<dbReference type="SUPFAM" id="SSF47384">
    <property type="entry name" value="Homodimeric domain of signal transducing histidine kinase"/>
    <property type="match status" value="1"/>
</dbReference>
<dbReference type="STRING" id="320497.A0U93_02060"/>
<evidence type="ECO:0000256" key="4">
    <source>
        <dbReference type="ARBA" id="ARBA00022553"/>
    </source>
</evidence>
<dbReference type="SMART" id="SM00304">
    <property type="entry name" value="HAMP"/>
    <property type="match status" value="1"/>
</dbReference>
<dbReference type="InterPro" id="IPR003594">
    <property type="entry name" value="HATPase_dom"/>
</dbReference>
<evidence type="ECO:0000256" key="3">
    <source>
        <dbReference type="ARBA" id="ARBA00012438"/>
    </source>
</evidence>
<proteinExistence type="predicted"/>
<reference evidence="11 12" key="1">
    <citation type="submission" date="2016-03" db="EMBL/GenBank/DDBJ databases">
        <title>Acetic acid bacteria sequencing.</title>
        <authorList>
            <person name="Brandt J."/>
            <person name="Jakob F."/>
            <person name="Vogel R.F."/>
        </authorList>
    </citation>
    <scope>NUCLEOTIDE SEQUENCE [LARGE SCALE GENOMIC DNA]</scope>
    <source>
        <strain evidence="11 12">NBRC 101099</strain>
    </source>
</reference>
<dbReference type="CDD" id="cd00075">
    <property type="entry name" value="HATPase"/>
    <property type="match status" value="1"/>
</dbReference>
<dbReference type="InterPro" id="IPR036097">
    <property type="entry name" value="HisK_dim/P_sf"/>
</dbReference>
<keyword evidence="10" id="KW-0472">Membrane</keyword>
<dbReference type="Proteomes" id="UP000188604">
    <property type="component" value="Chromosome"/>
</dbReference>
<evidence type="ECO:0000256" key="7">
    <source>
        <dbReference type="ARBA" id="ARBA00022777"/>
    </source>
</evidence>
<dbReference type="PANTHER" id="PTHR45436">
    <property type="entry name" value="SENSOR HISTIDINE KINASE YKOH"/>
    <property type="match status" value="1"/>
</dbReference>
<dbReference type="OrthoDB" id="9815202at2"/>
<keyword evidence="4" id="KW-0597">Phosphoprotein</keyword>
<dbReference type="GO" id="GO:0000155">
    <property type="term" value="F:phosphorelay sensor kinase activity"/>
    <property type="evidence" value="ECO:0007669"/>
    <property type="project" value="InterPro"/>
</dbReference>
<evidence type="ECO:0000313" key="11">
    <source>
        <dbReference type="EMBL" id="AQS86929.1"/>
    </source>
</evidence>
<keyword evidence="12" id="KW-1185">Reference proteome</keyword>
<keyword evidence="5" id="KW-0808">Transferase</keyword>
<dbReference type="KEGG" id="nch:A0U93_02060"/>
<comment type="catalytic activity">
    <reaction evidence="1">
        <text>ATP + protein L-histidine = ADP + protein N-phospho-L-histidine.</text>
        <dbReference type="EC" id="2.7.13.3"/>
    </reaction>
</comment>
<accession>A0A1U9KMB4</accession>
<keyword evidence="7 11" id="KW-0418">Kinase</keyword>
<dbReference type="InterPro" id="IPR004358">
    <property type="entry name" value="Sig_transdc_His_kin-like_C"/>
</dbReference>
<protein>
    <recommendedName>
        <fullName evidence="3">histidine kinase</fullName>
        <ecNumber evidence="3">2.7.13.3</ecNumber>
    </recommendedName>
</protein>
<dbReference type="InterPro" id="IPR050428">
    <property type="entry name" value="TCS_sensor_his_kinase"/>
</dbReference>
<dbReference type="InterPro" id="IPR036890">
    <property type="entry name" value="HATPase_C_sf"/>
</dbReference>
<organism evidence="11 12">
    <name type="scientific">Neoasaia chiangmaiensis</name>
    <dbReference type="NCBI Taxonomy" id="320497"/>
    <lineage>
        <taxon>Bacteria</taxon>
        <taxon>Pseudomonadati</taxon>
        <taxon>Pseudomonadota</taxon>
        <taxon>Alphaproteobacteria</taxon>
        <taxon>Acetobacterales</taxon>
        <taxon>Acetobacteraceae</taxon>
        <taxon>Neoasaia</taxon>
    </lineage>
</organism>
<dbReference type="InterPro" id="IPR005467">
    <property type="entry name" value="His_kinase_dom"/>
</dbReference>
<dbReference type="PANTHER" id="PTHR45436:SF8">
    <property type="entry name" value="HISTIDINE KINASE"/>
    <property type="match status" value="1"/>
</dbReference>
<evidence type="ECO:0000256" key="8">
    <source>
        <dbReference type="ARBA" id="ARBA00022989"/>
    </source>
</evidence>
<keyword evidence="9" id="KW-0902">Two-component regulatory system</keyword>
<sequence>MTPKFAARFPRAWLWWQRAWRFRSAGLGFSLAYGLIFALSAALFLSLLWWHTNGLLERQVEQAVDADARSLAEHWMQDGLPGLIRTIQDRLDLDVEDEALYLLVGPNGKILAGNMPAWPTRVKRIDRYYSQTILRAGTRATSEVHAYVFPGGFRLLVGRDVRGRDLLRRLLTDTFLWAWLMVTALAIGGAWVVRGIFRRILGSIARTTAAIARGDMRERMPIVGNEVDLVAHTVNDMLDRIARLMDGVKQVSNAIAHDLRTPITRARTGLEDASLHAKTTEEMHAAIDRAVADLDHVTAVFEALMRIAQIEAGARRAAFEMCDLTKPLHDMAELYEATAEERGIHLAADLPDHLAFYGDARLIQQGVANLLDNAIKFAPSDTMITLKASTEDSQVRISVSDQGPGMSDEDLSRASERFFRADAARNTPGAGLGLSLVQAVAQLHSGRLLLESRHPGLRAALLLPVTQGKKSITQASSDAHPVES</sequence>
<dbReference type="GO" id="GO:0005886">
    <property type="term" value="C:plasma membrane"/>
    <property type="evidence" value="ECO:0007669"/>
    <property type="project" value="TreeGrafter"/>
</dbReference>
<dbReference type="EC" id="2.7.13.3" evidence="3"/>
<dbReference type="Pfam" id="PF02518">
    <property type="entry name" value="HATPase_c"/>
    <property type="match status" value="1"/>
</dbReference>
<dbReference type="PROSITE" id="PS50109">
    <property type="entry name" value="HIS_KIN"/>
    <property type="match status" value="1"/>
</dbReference>
<evidence type="ECO:0000256" key="1">
    <source>
        <dbReference type="ARBA" id="ARBA00000085"/>
    </source>
</evidence>
<evidence type="ECO:0000256" key="9">
    <source>
        <dbReference type="ARBA" id="ARBA00023012"/>
    </source>
</evidence>
<dbReference type="PROSITE" id="PS50885">
    <property type="entry name" value="HAMP"/>
    <property type="match status" value="1"/>
</dbReference>
<dbReference type="CDD" id="cd06225">
    <property type="entry name" value="HAMP"/>
    <property type="match status" value="1"/>
</dbReference>
<keyword evidence="6" id="KW-0812">Transmembrane</keyword>
<dbReference type="Gene3D" id="3.30.565.10">
    <property type="entry name" value="Histidine kinase-like ATPase, C-terminal domain"/>
    <property type="match status" value="1"/>
</dbReference>
<keyword evidence="8" id="KW-1133">Transmembrane helix</keyword>
<dbReference type="EMBL" id="CP014691">
    <property type="protein sequence ID" value="AQS86929.1"/>
    <property type="molecule type" value="Genomic_DNA"/>
</dbReference>
<evidence type="ECO:0000256" key="2">
    <source>
        <dbReference type="ARBA" id="ARBA00004370"/>
    </source>
</evidence>
<comment type="subcellular location">
    <subcellularLocation>
        <location evidence="2">Membrane</location>
    </subcellularLocation>
</comment>
<name>A0A1U9KMB4_9PROT</name>
<evidence type="ECO:0000256" key="6">
    <source>
        <dbReference type="ARBA" id="ARBA00022692"/>
    </source>
</evidence>
<dbReference type="RefSeq" id="WP_077805896.1">
    <property type="nucleotide sequence ID" value="NZ_BJXS01000004.1"/>
</dbReference>
<dbReference type="Gene3D" id="1.10.287.130">
    <property type="match status" value="1"/>
</dbReference>
<dbReference type="SMART" id="SM00387">
    <property type="entry name" value="HATPase_c"/>
    <property type="match status" value="1"/>
</dbReference>
<evidence type="ECO:0000256" key="5">
    <source>
        <dbReference type="ARBA" id="ARBA00022679"/>
    </source>
</evidence>
<dbReference type="Pfam" id="PF00672">
    <property type="entry name" value="HAMP"/>
    <property type="match status" value="1"/>
</dbReference>
<evidence type="ECO:0000256" key="10">
    <source>
        <dbReference type="ARBA" id="ARBA00023136"/>
    </source>
</evidence>
<dbReference type="SUPFAM" id="SSF55874">
    <property type="entry name" value="ATPase domain of HSP90 chaperone/DNA topoisomerase II/histidine kinase"/>
    <property type="match status" value="1"/>
</dbReference>
<dbReference type="CDD" id="cd00082">
    <property type="entry name" value="HisKA"/>
    <property type="match status" value="1"/>
</dbReference>
<dbReference type="InterPro" id="IPR003661">
    <property type="entry name" value="HisK_dim/P_dom"/>
</dbReference>